<organism evidence="3 4">
    <name type="scientific">Thermocoleostomius sinensis A174</name>
    <dbReference type="NCBI Taxonomy" id="2016057"/>
    <lineage>
        <taxon>Bacteria</taxon>
        <taxon>Bacillati</taxon>
        <taxon>Cyanobacteriota</taxon>
        <taxon>Cyanophyceae</taxon>
        <taxon>Oculatellales</taxon>
        <taxon>Oculatellaceae</taxon>
        <taxon>Thermocoleostomius</taxon>
    </lineage>
</organism>
<dbReference type="InterPro" id="IPR050237">
    <property type="entry name" value="ATP-dep_AMP-bd_enzyme"/>
</dbReference>
<dbReference type="InterPro" id="IPR045851">
    <property type="entry name" value="AMP-bd_C_sf"/>
</dbReference>
<evidence type="ECO:0000313" key="3">
    <source>
        <dbReference type="EMBL" id="WAL59265.1"/>
    </source>
</evidence>
<dbReference type="Gene3D" id="3.30.300.30">
    <property type="match status" value="1"/>
</dbReference>
<dbReference type="SUPFAM" id="SSF56801">
    <property type="entry name" value="Acetyl-CoA synthetase-like"/>
    <property type="match status" value="1"/>
</dbReference>
<dbReference type="AlphaFoldDB" id="A0A9E8ZDJ0"/>
<evidence type="ECO:0000259" key="2">
    <source>
        <dbReference type="Pfam" id="PF13193"/>
    </source>
</evidence>
<keyword evidence="4" id="KW-1185">Reference proteome</keyword>
<protein>
    <submittedName>
        <fullName evidence="3">Class I adenylate-forming enzyme family protein</fullName>
    </submittedName>
</protein>
<feature type="domain" description="AMP-binding enzyme C-terminal" evidence="2">
    <location>
        <begin position="398"/>
        <end position="471"/>
    </location>
</feature>
<dbReference type="KEGG" id="tsin:OXH18_19120"/>
<evidence type="ECO:0000313" key="4">
    <source>
        <dbReference type="Proteomes" id="UP001163152"/>
    </source>
</evidence>
<dbReference type="CDD" id="cd04433">
    <property type="entry name" value="AFD_class_I"/>
    <property type="match status" value="1"/>
</dbReference>
<dbReference type="InterPro" id="IPR025110">
    <property type="entry name" value="AMP-bd_C"/>
</dbReference>
<dbReference type="Pfam" id="PF00501">
    <property type="entry name" value="AMP-binding"/>
    <property type="match status" value="1"/>
</dbReference>
<accession>A0A9E8ZDJ0</accession>
<name>A0A9E8ZDJ0_9CYAN</name>
<dbReference type="EMBL" id="CP113797">
    <property type="protein sequence ID" value="WAL59265.1"/>
    <property type="molecule type" value="Genomic_DNA"/>
</dbReference>
<dbReference type="GO" id="GO:0016878">
    <property type="term" value="F:acid-thiol ligase activity"/>
    <property type="evidence" value="ECO:0007669"/>
    <property type="project" value="UniProtKB-ARBA"/>
</dbReference>
<dbReference type="PANTHER" id="PTHR43767">
    <property type="entry name" value="LONG-CHAIN-FATTY-ACID--COA LIGASE"/>
    <property type="match status" value="1"/>
</dbReference>
<dbReference type="Gene3D" id="3.40.50.12780">
    <property type="entry name" value="N-terminal domain of ligase-like"/>
    <property type="match status" value="1"/>
</dbReference>
<evidence type="ECO:0000259" key="1">
    <source>
        <dbReference type="Pfam" id="PF00501"/>
    </source>
</evidence>
<sequence length="486" mass="53582">MTDGILLTDWKTRLAHKPFVEDDAGVYTYAQSADYIAIVAHSIRRWVPGDQTIVPMLLSNSAEFVLILLGIMAAGKIPYPIQPTCKLQEYQGKTIGLNCQAAICDDSSFDLIVNARVKPITLHLIQTVVTRGSDFEPINRIAGDAKLMCATSGTTALPKRIVLQFTRMLQNAKAHAKSLGLSHNDRILSCLPFYHVFTLSAHIGSVLGLEATFIAGRDSLPQTISHMIQTYAVSYTSFVPAVLDAIVRNFEYELFHSSNLKRISIGSAPVSIKQLKQYRDFFVNQHIYVTYGLSEAGPRVSTLAVDQVDESLWDTVGLPLDQTSVRIADPNQEGIGELQVKSPWQMLGYYGESVANVWEAGWLKTGDLATLTADGFIRLQGRKKDLIISGGVNISPAEIEAALYEIPWVLEAAVLAVPDRKRGEVPHAFVVHNGNGIETETLKRLRDRLDQIKVPKRVHFVDVIPKNATGKVDRAALMKSCLNCIS</sequence>
<gene>
    <name evidence="3" type="ORF">OXH18_19120</name>
</gene>
<feature type="domain" description="AMP-dependent synthetase/ligase" evidence="1">
    <location>
        <begin position="13"/>
        <end position="350"/>
    </location>
</feature>
<reference evidence="3" key="1">
    <citation type="submission" date="2022-12" db="EMBL/GenBank/DDBJ databases">
        <title>Polyphasic identification of a Novel Hot-Spring Cyanobacterium Ocullathermofonsia sinensis gen nov. sp. nov. and Genomic Insights on its Adaptations to the Thermal Habitat.</title>
        <authorList>
            <person name="Daroch M."/>
            <person name="Tang J."/>
            <person name="Jiang Y."/>
        </authorList>
    </citation>
    <scope>NUCLEOTIDE SEQUENCE</scope>
    <source>
        <strain evidence="3">PKUAC-SCTA174</strain>
    </source>
</reference>
<dbReference type="InterPro" id="IPR042099">
    <property type="entry name" value="ANL_N_sf"/>
</dbReference>
<dbReference type="RefSeq" id="WP_268608994.1">
    <property type="nucleotide sequence ID" value="NZ_CP113797.1"/>
</dbReference>
<dbReference type="Proteomes" id="UP001163152">
    <property type="component" value="Chromosome"/>
</dbReference>
<dbReference type="PANTHER" id="PTHR43767:SF1">
    <property type="entry name" value="NONRIBOSOMAL PEPTIDE SYNTHASE PES1 (EUROFUNG)-RELATED"/>
    <property type="match status" value="1"/>
</dbReference>
<proteinExistence type="predicted"/>
<dbReference type="InterPro" id="IPR000873">
    <property type="entry name" value="AMP-dep_synth/lig_dom"/>
</dbReference>
<dbReference type="Pfam" id="PF13193">
    <property type="entry name" value="AMP-binding_C"/>
    <property type="match status" value="1"/>
</dbReference>